<dbReference type="InterPro" id="IPR050425">
    <property type="entry name" value="NAD(P)_dehydrat-like"/>
</dbReference>
<dbReference type="Pfam" id="PF01370">
    <property type="entry name" value="Epimerase"/>
    <property type="match status" value="1"/>
</dbReference>
<reference evidence="4" key="1">
    <citation type="submission" date="2022-11" db="EMBL/GenBank/DDBJ databases">
        <authorList>
            <person name="Petersen C."/>
        </authorList>
    </citation>
    <scope>NUCLEOTIDE SEQUENCE</scope>
    <source>
        <strain evidence="4">IBT 20477</strain>
    </source>
</reference>
<keyword evidence="1" id="KW-0560">Oxidoreductase</keyword>
<evidence type="ECO:0000313" key="5">
    <source>
        <dbReference type="Proteomes" id="UP001150942"/>
    </source>
</evidence>
<evidence type="ECO:0000313" key="4">
    <source>
        <dbReference type="EMBL" id="KAJ5181614.1"/>
    </source>
</evidence>
<dbReference type="OrthoDB" id="2735536at2759"/>
<dbReference type="PANTHER" id="PTHR10366">
    <property type="entry name" value="NAD DEPENDENT EPIMERASE/DEHYDRATASE"/>
    <property type="match status" value="1"/>
</dbReference>
<accession>A0A9W9LYA1</accession>
<dbReference type="Gene3D" id="3.40.50.720">
    <property type="entry name" value="NAD(P)-binding Rossmann-like Domain"/>
    <property type="match status" value="1"/>
</dbReference>
<dbReference type="InterPro" id="IPR001509">
    <property type="entry name" value="Epimerase_deHydtase"/>
</dbReference>
<evidence type="ECO:0000256" key="1">
    <source>
        <dbReference type="ARBA" id="ARBA00023002"/>
    </source>
</evidence>
<organism evidence="4 5">
    <name type="scientific">Penicillium cf. viridicatum</name>
    <dbReference type="NCBI Taxonomy" id="2972119"/>
    <lineage>
        <taxon>Eukaryota</taxon>
        <taxon>Fungi</taxon>
        <taxon>Dikarya</taxon>
        <taxon>Ascomycota</taxon>
        <taxon>Pezizomycotina</taxon>
        <taxon>Eurotiomycetes</taxon>
        <taxon>Eurotiomycetidae</taxon>
        <taxon>Eurotiales</taxon>
        <taxon>Aspergillaceae</taxon>
        <taxon>Penicillium</taxon>
    </lineage>
</organism>
<name>A0A9W9LYA1_9EURO</name>
<dbReference type="SUPFAM" id="SSF51735">
    <property type="entry name" value="NAD(P)-binding Rossmann-fold domains"/>
    <property type="match status" value="1"/>
</dbReference>
<protein>
    <submittedName>
        <fullName evidence="4">3-beta hydroxysteroid dehydrogenase/isomerase</fullName>
    </submittedName>
</protein>
<evidence type="ECO:0000259" key="3">
    <source>
        <dbReference type="Pfam" id="PF01370"/>
    </source>
</evidence>
<dbReference type="EMBL" id="JAPQKQ010000009">
    <property type="protein sequence ID" value="KAJ5181614.1"/>
    <property type="molecule type" value="Genomic_DNA"/>
</dbReference>
<feature type="domain" description="NAD-dependent epimerase/dehydratase" evidence="3">
    <location>
        <begin position="15"/>
        <end position="189"/>
    </location>
</feature>
<proteinExistence type="inferred from homology"/>
<reference evidence="4" key="2">
    <citation type="journal article" date="2023" name="IMA Fungus">
        <title>Comparative genomic study of the Penicillium genus elucidates a diverse pangenome and 15 lateral gene transfer events.</title>
        <authorList>
            <person name="Petersen C."/>
            <person name="Sorensen T."/>
            <person name="Nielsen M.R."/>
            <person name="Sondergaard T.E."/>
            <person name="Sorensen J.L."/>
            <person name="Fitzpatrick D.A."/>
            <person name="Frisvad J.C."/>
            <person name="Nielsen K.L."/>
        </authorList>
    </citation>
    <scope>NUCLEOTIDE SEQUENCE</scope>
    <source>
        <strain evidence="4">IBT 20477</strain>
    </source>
</reference>
<sequence length="337" mass="36920">MTQTNQHAISRGSKVLVTGANGYISSHIINVLLELGYIVRGTVRTPMPWLQDYFEKEWGPDRCEFVQVPDFQKVDAFDACVQGISGIVHVAQALPSGSGLEDIDAAVAYTVNGNVNILRAAATQDSIKRVVFTSSIVAAGYPTGPGFKLDVDSWDTCVSQEASLPKQRSAYRECKTQGEFQAWKWVETNKPGFEFNTVLPWFTIGNVLHSKIGGSTMGYVTGLLQGNTLPFKFLPLPWHVDVVDVARLHAIALFSPSVKAERIFAAAGPFTWEQVVEILRHIQPNNTRIQDSPPDEQATSGDVIPAARAERLLQEHFGQTKWTPIAASLIGGINEGK</sequence>
<comment type="similarity">
    <text evidence="2">Belongs to the NAD(P)-dependent epimerase/dehydratase family. Dihydroflavonol-4-reductase subfamily.</text>
</comment>
<evidence type="ECO:0000256" key="2">
    <source>
        <dbReference type="ARBA" id="ARBA00023445"/>
    </source>
</evidence>
<keyword evidence="5" id="KW-1185">Reference proteome</keyword>
<dbReference type="GO" id="GO:0016616">
    <property type="term" value="F:oxidoreductase activity, acting on the CH-OH group of donors, NAD or NADP as acceptor"/>
    <property type="evidence" value="ECO:0007669"/>
    <property type="project" value="TreeGrafter"/>
</dbReference>
<dbReference type="PANTHER" id="PTHR10366:SF562">
    <property type="entry name" value="ALDEHYDE REDUCTASE II (AFU_ORTHOLOGUE AFUA_1G11360)"/>
    <property type="match status" value="1"/>
</dbReference>
<dbReference type="AlphaFoldDB" id="A0A9W9LYA1"/>
<gene>
    <name evidence="4" type="ORF">N7449_011761</name>
</gene>
<comment type="caution">
    <text evidence="4">The sequence shown here is derived from an EMBL/GenBank/DDBJ whole genome shotgun (WGS) entry which is preliminary data.</text>
</comment>
<dbReference type="Proteomes" id="UP001150942">
    <property type="component" value="Unassembled WGS sequence"/>
</dbReference>
<dbReference type="InterPro" id="IPR036291">
    <property type="entry name" value="NAD(P)-bd_dom_sf"/>
</dbReference>